<dbReference type="AlphaFoldDB" id="A0A382HKI6"/>
<dbReference type="InterPro" id="IPR018659">
    <property type="entry name" value="DUF2090"/>
</dbReference>
<reference evidence="2" key="1">
    <citation type="submission" date="2018-05" db="EMBL/GenBank/DDBJ databases">
        <authorList>
            <person name="Lanie J.A."/>
            <person name="Ng W.-L."/>
            <person name="Kazmierczak K.M."/>
            <person name="Andrzejewski T.M."/>
            <person name="Davidsen T.M."/>
            <person name="Wayne K.J."/>
            <person name="Tettelin H."/>
            <person name="Glass J.I."/>
            <person name="Rusch D."/>
            <person name="Podicherti R."/>
            <person name="Tsui H.-C.T."/>
            <person name="Winkler M.E."/>
        </authorList>
    </citation>
    <scope>NUCLEOTIDE SEQUENCE</scope>
</reference>
<dbReference type="Gene3D" id="3.20.20.70">
    <property type="entry name" value="Aldolase class I"/>
    <property type="match status" value="1"/>
</dbReference>
<evidence type="ECO:0000259" key="1">
    <source>
        <dbReference type="Pfam" id="PF09863"/>
    </source>
</evidence>
<gene>
    <name evidence="2" type="ORF">METZ01_LOCUS240738</name>
</gene>
<protein>
    <recommendedName>
        <fullName evidence="1">DUF2090 domain-containing protein</fullName>
    </recommendedName>
</protein>
<feature type="domain" description="DUF2090" evidence="1">
    <location>
        <begin position="9"/>
        <end position="189"/>
    </location>
</feature>
<dbReference type="EMBL" id="UINC01061863">
    <property type="protein sequence ID" value="SVB87884.1"/>
    <property type="molecule type" value="Genomic_DNA"/>
</dbReference>
<dbReference type="Pfam" id="PF09863">
    <property type="entry name" value="DUF2090"/>
    <property type="match status" value="1"/>
</dbReference>
<organism evidence="2">
    <name type="scientific">marine metagenome</name>
    <dbReference type="NCBI Taxonomy" id="408172"/>
    <lineage>
        <taxon>unclassified sequences</taxon>
        <taxon>metagenomes</taxon>
        <taxon>ecological metagenomes</taxon>
    </lineage>
</organism>
<name>A0A382HKI6_9ZZZZ</name>
<sequence length="190" mass="22129">PLSWLKYGSLYQQLLERPAGWFVKVLWHFHTQMSPEEKEVQLSQLRKLNEVCTALKRKLMIELIIPEDFPETGSSLGETMSEVYQAGISPFWWKITALDTEKEWQTMTATLDKYDPDVGVIILGKNAPIEQFKTWFSIARSTPHTCGFAIGRSIFWEAWEQFAEGKINKSEVSEMIAERYQQVIDIWHNI</sequence>
<proteinExistence type="predicted"/>
<feature type="non-terminal residue" evidence="2">
    <location>
        <position position="1"/>
    </location>
</feature>
<accession>A0A382HKI6</accession>
<dbReference type="InterPro" id="IPR013785">
    <property type="entry name" value="Aldolase_TIM"/>
</dbReference>
<evidence type="ECO:0000313" key="2">
    <source>
        <dbReference type="EMBL" id="SVB87884.1"/>
    </source>
</evidence>